<feature type="compositionally biased region" description="Polar residues" evidence="2">
    <location>
        <begin position="234"/>
        <end position="248"/>
    </location>
</feature>
<feature type="compositionally biased region" description="Polar residues" evidence="2">
    <location>
        <begin position="11"/>
        <end position="20"/>
    </location>
</feature>
<dbReference type="GO" id="GO:0008270">
    <property type="term" value="F:zinc ion binding"/>
    <property type="evidence" value="ECO:0007669"/>
    <property type="project" value="UniProtKB-KW"/>
</dbReference>
<dbReference type="InterPro" id="IPR054722">
    <property type="entry name" value="PolX-like_BBD"/>
</dbReference>
<feature type="compositionally biased region" description="Polar residues" evidence="2">
    <location>
        <begin position="125"/>
        <end position="152"/>
    </location>
</feature>
<evidence type="ECO:0000256" key="2">
    <source>
        <dbReference type="SAM" id="MobiDB-lite"/>
    </source>
</evidence>
<feature type="compositionally biased region" description="Low complexity" evidence="2">
    <location>
        <begin position="21"/>
        <end position="41"/>
    </location>
</feature>
<dbReference type="PROSITE" id="PS50158">
    <property type="entry name" value="ZF_CCHC"/>
    <property type="match status" value="1"/>
</dbReference>
<feature type="region of interest" description="Disordered" evidence="2">
    <location>
        <begin position="219"/>
        <end position="248"/>
    </location>
</feature>
<proteinExistence type="predicted"/>
<sequence length="888" mass="96075">MADHPSRPQGLAQQVSTASLGPTPSRPRISSTSTSGSAPPTLHGPWPEPALPQSFAVSSAPVSPYYNLQNSWSQTQFFAPSTSQQDITQIPSYTSPPTLRPLSSSIPLLKPPSLSNAYSGLAQSSTSRLLPTSGTPLPTSAPASSTGLSYASSHHRPPTRNSMPLPARTSPVPIPSPPVSIRRSPFLNEPAAPVPLRPIPFNNLTRTFTPSIHTPVAPAPPYFQFNPNPAPSHYSPQPSPHTSRFSPRLSVSSLHLPHRPMSVPTQSLTPISLPLHQFPYSLPASPALNPPAVLPVTRSLSTYTKPDFPNLSSIPVLSTANDWTKWYSAVMQVIEATGLFAHVVDVLPSNVLLDPTAYPSLPPVIDKANFTPEELDAYRSWWTQDDIVSFVLVGKLGPIPASLIPPKRDAWGNPQRSARDILRILRTKYGVFDAASAALVRDTTLAKKVVGNDVSSYVDMWRKAVLQVEGSHWDFSSYEKVQRFADGLPRTYEYEPLRVLIREGFNTNPPHGVITFHDASQAALNVELASRRLSNTHGPAPRRSQPPSSSSNLTPNTGQNPTTAPATDPTTPTSSATRPRCSNCGALGHVAGNCWEPGGGDVGGRDRYLAANPPRPRAHVAVASDPSLDPIVESVESEIESAPAPVSTYPLPEPQPTTPSDTAFYLDCANAASPVVLASLADRFNAILDSGCTVHIIRDRKFFWTYDTSLAVPVGTANCGTLSTLAKGEVRFRILLDGQEQIICLRDCLHAPDVPINLISVGSLTEKDMRLVFEKNVTSIHLPDSFSPTSDLTINATVVRRLSFLHLDFVLPSNSSDPPGLDDFLVLPAIEQLDSDLRFANKLWLMPLLLRRLTLHPLLMVHGVLPDCLFVLALVLITRLPSVIGMTD</sequence>
<keyword evidence="6" id="KW-1185">Reference proteome</keyword>
<evidence type="ECO:0000256" key="3">
    <source>
        <dbReference type="SAM" id="Phobius"/>
    </source>
</evidence>
<gene>
    <name evidence="5" type="ORF">D9615_007558</name>
</gene>
<feature type="domain" description="CCHC-type" evidence="4">
    <location>
        <begin position="580"/>
        <end position="594"/>
    </location>
</feature>
<dbReference type="AlphaFoldDB" id="A0A8H5M2H7"/>
<accession>A0A8H5M2H7</accession>
<evidence type="ECO:0000313" key="6">
    <source>
        <dbReference type="Proteomes" id="UP000565441"/>
    </source>
</evidence>
<organism evidence="5 6">
    <name type="scientific">Tricholomella constricta</name>
    <dbReference type="NCBI Taxonomy" id="117010"/>
    <lineage>
        <taxon>Eukaryota</taxon>
        <taxon>Fungi</taxon>
        <taxon>Dikarya</taxon>
        <taxon>Basidiomycota</taxon>
        <taxon>Agaricomycotina</taxon>
        <taxon>Agaricomycetes</taxon>
        <taxon>Agaricomycetidae</taxon>
        <taxon>Agaricales</taxon>
        <taxon>Tricholomatineae</taxon>
        <taxon>Lyophyllaceae</taxon>
        <taxon>Tricholomella</taxon>
    </lineage>
</organism>
<name>A0A8H5M2H7_9AGAR</name>
<dbReference type="OrthoDB" id="3025757at2759"/>
<reference evidence="5 6" key="1">
    <citation type="journal article" date="2020" name="ISME J.">
        <title>Uncovering the hidden diversity of litter-decomposition mechanisms in mushroom-forming fungi.</title>
        <authorList>
            <person name="Floudas D."/>
            <person name="Bentzer J."/>
            <person name="Ahren D."/>
            <person name="Johansson T."/>
            <person name="Persson P."/>
            <person name="Tunlid A."/>
        </authorList>
    </citation>
    <scope>NUCLEOTIDE SEQUENCE [LARGE SCALE GENOMIC DNA]</scope>
    <source>
        <strain evidence="5 6">CBS 661.87</strain>
    </source>
</reference>
<keyword evidence="3" id="KW-0472">Membrane</keyword>
<feature type="compositionally biased region" description="Low complexity" evidence="2">
    <location>
        <begin position="539"/>
        <end position="551"/>
    </location>
</feature>
<feature type="region of interest" description="Disordered" evidence="2">
    <location>
        <begin position="534"/>
        <end position="579"/>
    </location>
</feature>
<keyword evidence="1" id="KW-0863">Zinc-finger</keyword>
<dbReference type="GO" id="GO:0003676">
    <property type="term" value="F:nucleic acid binding"/>
    <property type="evidence" value="ECO:0007669"/>
    <property type="project" value="InterPro"/>
</dbReference>
<feature type="compositionally biased region" description="Low complexity" evidence="2">
    <location>
        <begin position="561"/>
        <end position="579"/>
    </location>
</feature>
<evidence type="ECO:0000313" key="5">
    <source>
        <dbReference type="EMBL" id="KAF5378189.1"/>
    </source>
</evidence>
<feature type="region of interest" description="Disordered" evidence="2">
    <location>
        <begin position="125"/>
        <end position="177"/>
    </location>
</feature>
<feature type="region of interest" description="Disordered" evidence="2">
    <location>
        <begin position="1"/>
        <end position="50"/>
    </location>
</feature>
<dbReference type="Proteomes" id="UP000565441">
    <property type="component" value="Unassembled WGS sequence"/>
</dbReference>
<dbReference type="InterPro" id="IPR001878">
    <property type="entry name" value="Znf_CCHC"/>
</dbReference>
<evidence type="ECO:0000256" key="1">
    <source>
        <dbReference type="PROSITE-ProRule" id="PRU00047"/>
    </source>
</evidence>
<evidence type="ECO:0000259" key="4">
    <source>
        <dbReference type="PROSITE" id="PS50158"/>
    </source>
</evidence>
<keyword evidence="1" id="KW-0862">Zinc</keyword>
<protein>
    <recommendedName>
        <fullName evidence="4">CCHC-type domain-containing protein</fullName>
    </recommendedName>
</protein>
<comment type="caution">
    <text evidence="5">The sequence shown here is derived from an EMBL/GenBank/DDBJ whole genome shotgun (WGS) entry which is preliminary data.</text>
</comment>
<keyword evidence="3" id="KW-1133">Transmembrane helix</keyword>
<keyword evidence="1" id="KW-0479">Metal-binding</keyword>
<dbReference type="EMBL" id="JAACJP010000021">
    <property type="protein sequence ID" value="KAF5378189.1"/>
    <property type="molecule type" value="Genomic_DNA"/>
</dbReference>
<keyword evidence="3" id="KW-0812">Transmembrane</keyword>
<feature type="transmembrane region" description="Helical" evidence="3">
    <location>
        <begin position="855"/>
        <end position="877"/>
    </location>
</feature>
<dbReference type="Pfam" id="PF22936">
    <property type="entry name" value="Pol_BBD"/>
    <property type="match status" value="1"/>
</dbReference>